<keyword evidence="1" id="KW-1133">Transmembrane helix</keyword>
<proteinExistence type="predicted"/>
<dbReference type="GeneID" id="103488683"/>
<name>A0ABM3KLD9_CUCME</name>
<feature type="transmembrane region" description="Helical" evidence="1">
    <location>
        <begin position="44"/>
        <end position="63"/>
    </location>
</feature>
<keyword evidence="2" id="KW-1185">Reference proteome</keyword>
<dbReference type="Proteomes" id="UP001652600">
    <property type="component" value="Chromosome 3"/>
</dbReference>
<keyword evidence="1" id="KW-0812">Transmembrane</keyword>
<organism evidence="2 3">
    <name type="scientific">Cucumis melo</name>
    <name type="common">Muskmelon</name>
    <dbReference type="NCBI Taxonomy" id="3656"/>
    <lineage>
        <taxon>Eukaryota</taxon>
        <taxon>Viridiplantae</taxon>
        <taxon>Streptophyta</taxon>
        <taxon>Embryophyta</taxon>
        <taxon>Tracheophyta</taxon>
        <taxon>Spermatophyta</taxon>
        <taxon>Magnoliopsida</taxon>
        <taxon>eudicotyledons</taxon>
        <taxon>Gunneridae</taxon>
        <taxon>Pentapetalae</taxon>
        <taxon>rosids</taxon>
        <taxon>fabids</taxon>
        <taxon>Cucurbitales</taxon>
        <taxon>Cucurbitaceae</taxon>
        <taxon>Benincaseae</taxon>
        <taxon>Cucumis</taxon>
    </lineage>
</organism>
<gene>
    <name evidence="3" type="primary">LOC103488683</name>
</gene>
<reference evidence="3" key="1">
    <citation type="submission" date="2025-08" db="UniProtKB">
        <authorList>
            <consortium name="RefSeq"/>
        </authorList>
    </citation>
    <scope>IDENTIFICATION</scope>
    <source>
        <tissue evidence="3">Stem</tissue>
    </source>
</reference>
<sequence>MFRKRSGLDNRLWLEEKMKQEKLGFSLLIRACFLMQTNSPLMKVGIMLYFCIQLLCFLISIAMSHLSRQNFQFFNTQSKHIKRTSGRSFDCRRAIGGATIRGRIFFMKSRRFQYIY</sequence>
<evidence type="ECO:0000313" key="3">
    <source>
        <dbReference type="RefSeq" id="XP_050938582.1"/>
    </source>
</evidence>
<evidence type="ECO:0000313" key="2">
    <source>
        <dbReference type="Proteomes" id="UP001652600"/>
    </source>
</evidence>
<accession>A0ABM3KLD9</accession>
<evidence type="ECO:0000256" key="1">
    <source>
        <dbReference type="SAM" id="Phobius"/>
    </source>
</evidence>
<dbReference type="RefSeq" id="XP_050938582.1">
    <property type="nucleotide sequence ID" value="XM_051082625.1"/>
</dbReference>
<protein>
    <submittedName>
        <fullName evidence="3">Uncharacterized protein LOC103488683</fullName>
    </submittedName>
</protein>
<keyword evidence="1" id="KW-0472">Membrane</keyword>